<feature type="signal peptide" evidence="1">
    <location>
        <begin position="1"/>
        <end position="23"/>
    </location>
</feature>
<evidence type="ECO:0000313" key="2">
    <source>
        <dbReference type="EMBL" id="MBB3046048.1"/>
    </source>
</evidence>
<keyword evidence="1" id="KW-0732">Signal</keyword>
<keyword evidence="3" id="KW-1185">Reference proteome</keyword>
<feature type="chain" id="PRO_5031563251" description="Peptidase propeptide and YPEB domain-containing protein" evidence="1">
    <location>
        <begin position="24"/>
        <end position="96"/>
    </location>
</feature>
<evidence type="ECO:0000313" key="3">
    <source>
        <dbReference type="Proteomes" id="UP000537130"/>
    </source>
</evidence>
<dbReference type="RefSeq" id="WP_183408758.1">
    <property type="nucleotide sequence ID" value="NZ_JACHWY010000001.1"/>
</dbReference>
<accession>A0A7W4W2N7</accession>
<evidence type="ECO:0008006" key="4">
    <source>
        <dbReference type="Google" id="ProtNLM"/>
    </source>
</evidence>
<protein>
    <recommendedName>
        <fullName evidence="4">Peptidase propeptide and YPEB domain-containing protein</fullName>
    </recommendedName>
</protein>
<proteinExistence type="predicted"/>
<comment type="caution">
    <text evidence="2">The sequence shown here is derived from an EMBL/GenBank/DDBJ whole genome shotgun (WGS) entry which is preliminary data.</text>
</comment>
<reference evidence="2 3" key="1">
    <citation type="submission" date="2020-08" db="EMBL/GenBank/DDBJ databases">
        <title>Genomic Encyclopedia of Type Strains, Phase III (KMG-III): the genomes of soil and plant-associated and newly described type strains.</title>
        <authorList>
            <person name="Whitman W."/>
        </authorList>
    </citation>
    <scope>NUCLEOTIDE SEQUENCE [LARGE SCALE GENOMIC DNA]</scope>
    <source>
        <strain evidence="2 3">CECT 8654</strain>
    </source>
</reference>
<name>A0A7W4W2N7_9GAMM</name>
<sequence length="96" mass="10124">MNTLTKLTASITTALLLSSPTFAGTSVNDMASICKAGALDQFNNAEPARVKFKGVSGPRSAKSVRLQVFPENGDSFNAVCELNTKTGEIISLSRQS</sequence>
<dbReference type="AlphaFoldDB" id="A0A7W4W2N7"/>
<evidence type="ECO:0000256" key="1">
    <source>
        <dbReference type="SAM" id="SignalP"/>
    </source>
</evidence>
<gene>
    <name evidence="2" type="ORF">FHR99_000284</name>
</gene>
<organism evidence="2 3">
    <name type="scientific">Litorivivens lipolytica</name>
    <dbReference type="NCBI Taxonomy" id="1524264"/>
    <lineage>
        <taxon>Bacteria</taxon>
        <taxon>Pseudomonadati</taxon>
        <taxon>Pseudomonadota</taxon>
        <taxon>Gammaproteobacteria</taxon>
        <taxon>Litorivivens</taxon>
    </lineage>
</organism>
<dbReference type="Proteomes" id="UP000537130">
    <property type="component" value="Unassembled WGS sequence"/>
</dbReference>
<dbReference type="EMBL" id="JACHWY010000001">
    <property type="protein sequence ID" value="MBB3046048.1"/>
    <property type="molecule type" value="Genomic_DNA"/>
</dbReference>